<gene>
    <name evidence="1" type="ORF">GCM10010528_11120</name>
</gene>
<accession>A0ABP6L3X4</accession>
<evidence type="ECO:0000313" key="2">
    <source>
        <dbReference type="Proteomes" id="UP001501035"/>
    </source>
</evidence>
<protein>
    <recommendedName>
        <fullName evidence="3">Phosphoribosyltransferase</fullName>
    </recommendedName>
</protein>
<reference evidence="2" key="1">
    <citation type="journal article" date="2019" name="Int. J. Syst. Evol. Microbiol.">
        <title>The Global Catalogue of Microorganisms (GCM) 10K type strain sequencing project: providing services to taxonomists for standard genome sequencing and annotation.</title>
        <authorList>
            <consortium name="The Broad Institute Genomics Platform"/>
            <consortium name="The Broad Institute Genome Sequencing Center for Infectious Disease"/>
            <person name="Wu L."/>
            <person name="Ma J."/>
        </authorList>
    </citation>
    <scope>NUCLEOTIDE SEQUENCE [LARGE SCALE GENOMIC DNA]</scope>
    <source>
        <strain evidence="2">JCM 14234</strain>
    </source>
</reference>
<dbReference type="EMBL" id="BAAAVS010000019">
    <property type="protein sequence ID" value="GAA3031673.1"/>
    <property type="molecule type" value="Genomic_DNA"/>
</dbReference>
<comment type="caution">
    <text evidence="1">The sequence shown here is derived from an EMBL/GenBank/DDBJ whole genome shotgun (WGS) entry which is preliminary data.</text>
</comment>
<keyword evidence="2" id="KW-1185">Reference proteome</keyword>
<name>A0ABP6L3X4_9ACTN</name>
<dbReference type="InterPro" id="IPR051910">
    <property type="entry name" value="ComF/GntX_DNA_util-trans"/>
</dbReference>
<evidence type="ECO:0008006" key="3">
    <source>
        <dbReference type="Google" id="ProtNLM"/>
    </source>
</evidence>
<dbReference type="SUPFAM" id="SSF53271">
    <property type="entry name" value="PRTase-like"/>
    <property type="match status" value="1"/>
</dbReference>
<organism evidence="1 2">
    <name type="scientific">Gordonia defluvii</name>
    <dbReference type="NCBI Taxonomy" id="283718"/>
    <lineage>
        <taxon>Bacteria</taxon>
        <taxon>Bacillati</taxon>
        <taxon>Actinomycetota</taxon>
        <taxon>Actinomycetes</taxon>
        <taxon>Mycobacteriales</taxon>
        <taxon>Gordoniaceae</taxon>
        <taxon>Gordonia</taxon>
    </lineage>
</organism>
<sequence length="174" mass="18149">MWACGPYRGPLRSAIIAAKEHGRRDLVEPLGGALARSLITLARWGELPDADRLLLIPAPTRLAAARRRGGDPVEAYCRAAAQHLGPGVGVTRLLRTSGWVHDSAGLSAGARVENLRGAIRLRTDHPLPPAFSARPAIVLVDDVVTTGVTVAESIGALHRSGVAVSAVVVLAAAD</sequence>
<dbReference type="PANTHER" id="PTHR47505:SF1">
    <property type="entry name" value="DNA UTILIZATION PROTEIN YHGH"/>
    <property type="match status" value="1"/>
</dbReference>
<dbReference type="Gene3D" id="3.40.50.2020">
    <property type="match status" value="1"/>
</dbReference>
<proteinExistence type="predicted"/>
<dbReference type="PANTHER" id="PTHR47505">
    <property type="entry name" value="DNA UTILIZATION PROTEIN YHGH"/>
    <property type="match status" value="1"/>
</dbReference>
<dbReference type="Proteomes" id="UP001501035">
    <property type="component" value="Unassembled WGS sequence"/>
</dbReference>
<dbReference type="InterPro" id="IPR029057">
    <property type="entry name" value="PRTase-like"/>
</dbReference>
<evidence type="ECO:0000313" key="1">
    <source>
        <dbReference type="EMBL" id="GAA3031673.1"/>
    </source>
</evidence>